<gene>
    <name evidence="2" type="ORF">CEXT_773581</name>
</gene>
<reference evidence="2 3" key="1">
    <citation type="submission" date="2021-06" db="EMBL/GenBank/DDBJ databases">
        <title>Caerostris extrusa draft genome.</title>
        <authorList>
            <person name="Kono N."/>
            <person name="Arakawa K."/>
        </authorList>
    </citation>
    <scope>NUCLEOTIDE SEQUENCE [LARGE SCALE GENOMIC DNA]</scope>
</reference>
<evidence type="ECO:0000313" key="2">
    <source>
        <dbReference type="EMBL" id="GIX95274.1"/>
    </source>
</evidence>
<dbReference type="EMBL" id="BPLR01004487">
    <property type="protein sequence ID" value="GIX95274.1"/>
    <property type="molecule type" value="Genomic_DNA"/>
</dbReference>
<name>A0AAV4PDY2_CAEEX</name>
<keyword evidence="3" id="KW-1185">Reference proteome</keyword>
<dbReference type="Proteomes" id="UP001054945">
    <property type="component" value="Unassembled WGS sequence"/>
</dbReference>
<protein>
    <submittedName>
        <fullName evidence="2">Uncharacterized protein</fullName>
    </submittedName>
</protein>
<evidence type="ECO:0000313" key="3">
    <source>
        <dbReference type="Proteomes" id="UP001054945"/>
    </source>
</evidence>
<sequence>MPKKEKKNSASKSIKLSHRDSARISAENSLDFFKSKQFPAAVYLEALDGSELISSSCRTLGSESKSNFASSLFVRDAQERKRSSASKSIKLRHRDSTRISAENSLDFFKKFLGSASYSKCYHNVWMDECVKRQFFHEYRYQVTESKKRENMQLLQEYDGILVSRGLTDKNYRKR</sequence>
<accession>A0AAV4PDY2</accession>
<dbReference type="AlphaFoldDB" id="A0AAV4PDY2"/>
<proteinExistence type="predicted"/>
<organism evidence="2 3">
    <name type="scientific">Caerostris extrusa</name>
    <name type="common">Bark spider</name>
    <name type="synonym">Caerostris bankana</name>
    <dbReference type="NCBI Taxonomy" id="172846"/>
    <lineage>
        <taxon>Eukaryota</taxon>
        <taxon>Metazoa</taxon>
        <taxon>Ecdysozoa</taxon>
        <taxon>Arthropoda</taxon>
        <taxon>Chelicerata</taxon>
        <taxon>Arachnida</taxon>
        <taxon>Araneae</taxon>
        <taxon>Araneomorphae</taxon>
        <taxon>Entelegynae</taxon>
        <taxon>Araneoidea</taxon>
        <taxon>Araneidae</taxon>
        <taxon>Caerostris</taxon>
    </lineage>
</organism>
<comment type="caution">
    <text evidence="2">The sequence shown here is derived from an EMBL/GenBank/DDBJ whole genome shotgun (WGS) entry which is preliminary data.</text>
</comment>
<feature type="region of interest" description="Disordered" evidence="1">
    <location>
        <begin position="1"/>
        <end position="22"/>
    </location>
</feature>
<evidence type="ECO:0000256" key="1">
    <source>
        <dbReference type="SAM" id="MobiDB-lite"/>
    </source>
</evidence>